<dbReference type="EMBL" id="JAFMOF010000001">
    <property type="protein sequence ID" value="MBO0652933.1"/>
    <property type="molecule type" value="Genomic_DNA"/>
</dbReference>
<dbReference type="RefSeq" id="WP_207246969.1">
    <property type="nucleotide sequence ID" value="NZ_JAFMOF010000001.1"/>
</dbReference>
<feature type="domain" description="AB hydrolase-1" evidence="1">
    <location>
        <begin position="24"/>
        <end position="250"/>
    </location>
</feature>
<name>A0A939JN06_9ACTN</name>
<dbReference type="Gene3D" id="3.40.50.1820">
    <property type="entry name" value="alpha/beta hydrolase"/>
    <property type="match status" value="1"/>
</dbReference>
<dbReference type="GO" id="GO:0016020">
    <property type="term" value="C:membrane"/>
    <property type="evidence" value="ECO:0007669"/>
    <property type="project" value="TreeGrafter"/>
</dbReference>
<dbReference type="InterPro" id="IPR000073">
    <property type="entry name" value="AB_hydrolase_1"/>
</dbReference>
<keyword evidence="2" id="KW-0378">Hydrolase</keyword>
<dbReference type="InterPro" id="IPR029058">
    <property type="entry name" value="AB_hydrolase_fold"/>
</dbReference>
<reference evidence="2" key="1">
    <citation type="submission" date="2021-03" db="EMBL/GenBank/DDBJ databases">
        <title>Streptomyces strains.</title>
        <authorList>
            <person name="Lund M.B."/>
            <person name="Toerring T."/>
        </authorList>
    </citation>
    <scope>NUCLEOTIDE SEQUENCE</scope>
    <source>
        <strain evidence="2">JCM 4242</strain>
    </source>
</reference>
<accession>A0A939JN06</accession>
<dbReference type="PRINTS" id="PR00111">
    <property type="entry name" value="ABHYDROLASE"/>
</dbReference>
<sequence length="277" mass="29084">MATITVDGAQVHYEKTGTGTGTGPALVLVHGTGSSGAAVNWGQTAPRFAGHRTVITPDLSGTDATVDDGRPLTSEGLAAQVIAVIEEAADGPVDLLGFSMGATVTATVAALRPDLVRRLILTAGWAHTDSDEYLRSLFTLWQNLGTTDPASFGRAVAMTGFSRGFLNAIGRDAFEALIPNMPPTTGTLRHVAYDLQVDIRHLLPRIEAPTLVLGGTQDITVPVEHSRALHAAITHSTYAEIDAGHVMLFEQEDTFVKLVTDFIDGDADADAAAALAM</sequence>
<comment type="caution">
    <text evidence="2">The sequence shown here is derived from an EMBL/GenBank/DDBJ whole genome shotgun (WGS) entry which is preliminary data.</text>
</comment>
<evidence type="ECO:0000313" key="2">
    <source>
        <dbReference type="EMBL" id="MBO0652933.1"/>
    </source>
</evidence>
<keyword evidence="3" id="KW-1185">Reference proteome</keyword>
<dbReference type="Proteomes" id="UP000664781">
    <property type="component" value="Unassembled WGS sequence"/>
</dbReference>
<dbReference type="InterPro" id="IPR050266">
    <property type="entry name" value="AB_hydrolase_sf"/>
</dbReference>
<organism evidence="2 3">
    <name type="scientific">Streptomyces triculaminicus</name>
    <dbReference type="NCBI Taxonomy" id="2816232"/>
    <lineage>
        <taxon>Bacteria</taxon>
        <taxon>Bacillati</taxon>
        <taxon>Actinomycetota</taxon>
        <taxon>Actinomycetes</taxon>
        <taxon>Kitasatosporales</taxon>
        <taxon>Streptomycetaceae</taxon>
        <taxon>Streptomyces</taxon>
    </lineage>
</organism>
<dbReference type="SUPFAM" id="SSF53474">
    <property type="entry name" value="alpha/beta-Hydrolases"/>
    <property type="match status" value="1"/>
</dbReference>
<dbReference type="AlphaFoldDB" id="A0A939JN06"/>
<evidence type="ECO:0000313" key="3">
    <source>
        <dbReference type="Proteomes" id="UP000664781"/>
    </source>
</evidence>
<dbReference type="PANTHER" id="PTHR43798">
    <property type="entry name" value="MONOACYLGLYCEROL LIPASE"/>
    <property type="match status" value="1"/>
</dbReference>
<evidence type="ECO:0000259" key="1">
    <source>
        <dbReference type="Pfam" id="PF00561"/>
    </source>
</evidence>
<dbReference type="GO" id="GO:0046464">
    <property type="term" value="P:acylglycerol catabolic process"/>
    <property type="evidence" value="ECO:0007669"/>
    <property type="project" value="TreeGrafter"/>
</dbReference>
<dbReference type="GO" id="GO:0047372">
    <property type="term" value="F:monoacylglycerol lipase activity"/>
    <property type="evidence" value="ECO:0007669"/>
    <property type="project" value="TreeGrafter"/>
</dbReference>
<gene>
    <name evidence="2" type="ORF">J1792_09060</name>
</gene>
<proteinExistence type="predicted"/>
<dbReference type="Pfam" id="PF00561">
    <property type="entry name" value="Abhydrolase_1"/>
    <property type="match status" value="1"/>
</dbReference>
<protein>
    <submittedName>
        <fullName evidence="2">Alpha/beta hydrolase</fullName>
    </submittedName>
</protein>
<dbReference type="PANTHER" id="PTHR43798:SF5">
    <property type="entry name" value="MONOACYLGLYCEROL LIPASE ABHD6"/>
    <property type="match status" value="1"/>
</dbReference>